<dbReference type="InterPro" id="IPR018062">
    <property type="entry name" value="HTH_AraC-typ_CS"/>
</dbReference>
<evidence type="ECO:0000259" key="9">
    <source>
        <dbReference type="PROSITE" id="PS01124"/>
    </source>
</evidence>
<reference evidence="12 13" key="1">
    <citation type="submission" date="2018-05" db="EMBL/GenBank/DDBJ databases">
        <title>Genomic Encyclopedia of Type Strains, Phase I: the one thousand microbial genomes (KMG-I) project.</title>
        <authorList>
            <person name="Kyrpides N."/>
        </authorList>
    </citation>
    <scope>NUCLEOTIDE SEQUENCE [LARGE SCALE GENOMIC DNA]</scope>
    <source>
        <strain evidence="12 13">DSM 15611</strain>
    </source>
</reference>
<dbReference type="GO" id="GO:0043565">
    <property type="term" value="F:sequence-specific DNA binding"/>
    <property type="evidence" value="ECO:0007669"/>
    <property type="project" value="InterPro"/>
</dbReference>
<dbReference type="CDD" id="cd00075">
    <property type="entry name" value="HATPase"/>
    <property type="match status" value="1"/>
</dbReference>
<keyword evidence="8" id="KW-0812">Transmembrane</keyword>
<feature type="transmembrane region" description="Helical" evidence="8">
    <location>
        <begin position="12"/>
        <end position="37"/>
    </location>
</feature>
<dbReference type="InterPro" id="IPR036890">
    <property type="entry name" value="HATPase_C_sf"/>
</dbReference>
<dbReference type="SUPFAM" id="SSF52172">
    <property type="entry name" value="CheY-like"/>
    <property type="match status" value="1"/>
</dbReference>
<feature type="modified residue" description="4-aspartylphosphate" evidence="7">
    <location>
        <position position="471"/>
    </location>
</feature>
<keyword evidence="5" id="KW-0238">DNA-binding</keyword>
<dbReference type="InterPro" id="IPR003594">
    <property type="entry name" value="HATPase_dom"/>
</dbReference>
<evidence type="ECO:0000313" key="12">
    <source>
        <dbReference type="EMBL" id="PXX22028.1"/>
    </source>
</evidence>
<keyword evidence="3 7" id="KW-0597">Phosphoprotein</keyword>
<feature type="domain" description="Response regulatory" evidence="11">
    <location>
        <begin position="423"/>
        <end position="538"/>
    </location>
</feature>
<dbReference type="GO" id="GO:0003700">
    <property type="term" value="F:DNA-binding transcription factor activity"/>
    <property type="evidence" value="ECO:0007669"/>
    <property type="project" value="InterPro"/>
</dbReference>
<evidence type="ECO:0000256" key="2">
    <source>
        <dbReference type="ARBA" id="ARBA00012438"/>
    </source>
</evidence>
<dbReference type="CDD" id="cd17574">
    <property type="entry name" value="REC_OmpR"/>
    <property type="match status" value="1"/>
</dbReference>
<keyword evidence="12" id="KW-0808">Transferase</keyword>
<dbReference type="SMART" id="SM00388">
    <property type="entry name" value="HisKA"/>
    <property type="match status" value="1"/>
</dbReference>
<name>A0A318HUB3_9BACT</name>
<keyword evidence="8" id="KW-0472">Membrane</keyword>
<dbReference type="InterPro" id="IPR003661">
    <property type="entry name" value="HisK_dim/P_dom"/>
</dbReference>
<dbReference type="InterPro" id="IPR001789">
    <property type="entry name" value="Sig_transdc_resp-reg_receiver"/>
</dbReference>
<dbReference type="RefSeq" id="WP_044075739.1">
    <property type="nucleotide sequence ID" value="NZ_BAIZ01000012.1"/>
</dbReference>
<dbReference type="PROSITE" id="PS50110">
    <property type="entry name" value="RESPONSE_REGULATORY"/>
    <property type="match status" value="1"/>
</dbReference>
<dbReference type="InterPro" id="IPR011006">
    <property type="entry name" value="CheY-like_superfamily"/>
</dbReference>
<dbReference type="EC" id="2.7.13.3" evidence="2"/>
<dbReference type="SMART" id="SM00387">
    <property type="entry name" value="HATPase_c"/>
    <property type="match status" value="1"/>
</dbReference>
<dbReference type="Gene3D" id="1.10.287.130">
    <property type="match status" value="1"/>
</dbReference>
<feature type="domain" description="HTH araC/xylS-type" evidence="9">
    <location>
        <begin position="571"/>
        <end position="671"/>
    </location>
</feature>
<proteinExistence type="predicted"/>
<dbReference type="Gene3D" id="1.10.10.60">
    <property type="entry name" value="Homeodomain-like"/>
    <property type="match status" value="2"/>
</dbReference>
<dbReference type="STRING" id="1122991.GCA_000613445_02147"/>
<protein>
    <recommendedName>
        <fullName evidence="2">histidine kinase</fullName>
        <ecNumber evidence="2">2.7.13.3</ecNumber>
    </recommendedName>
</protein>
<dbReference type="InterPro" id="IPR009057">
    <property type="entry name" value="Homeodomain-like_sf"/>
</dbReference>
<evidence type="ECO:0000256" key="1">
    <source>
        <dbReference type="ARBA" id="ARBA00000085"/>
    </source>
</evidence>
<dbReference type="PROSITE" id="PS00041">
    <property type="entry name" value="HTH_ARAC_FAMILY_1"/>
    <property type="match status" value="1"/>
</dbReference>
<evidence type="ECO:0000256" key="4">
    <source>
        <dbReference type="ARBA" id="ARBA00023015"/>
    </source>
</evidence>
<comment type="catalytic activity">
    <reaction evidence="1">
        <text>ATP + protein L-histidine = ADP + protein N-phospho-L-histidine.</text>
        <dbReference type="EC" id="2.7.13.3"/>
    </reaction>
</comment>
<dbReference type="EMBL" id="QJJX01000014">
    <property type="protein sequence ID" value="PXX22028.1"/>
    <property type="molecule type" value="Genomic_DNA"/>
</dbReference>
<dbReference type="InterPro" id="IPR004358">
    <property type="entry name" value="Sig_transdc_His_kin-like_C"/>
</dbReference>
<evidence type="ECO:0000256" key="5">
    <source>
        <dbReference type="ARBA" id="ARBA00023125"/>
    </source>
</evidence>
<keyword evidence="8" id="KW-1133">Transmembrane helix</keyword>
<evidence type="ECO:0000256" key="3">
    <source>
        <dbReference type="ARBA" id="ARBA00022553"/>
    </source>
</evidence>
<evidence type="ECO:0000256" key="7">
    <source>
        <dbReference type="PROSITE-ProRule" id="PRU00169"/>
    </source>
</evidence>
<dbReference type="Pfam" id="PF02518">
    <property type="entry name" value="HATPase_c"/>
    <property type="match status" value="1"/>
</dbReference>
<dbReference type="Pfam" id="PF00072">
    <property type="entry name" value="Response_reg"/>
    <property type="match status" value="1"/>
</dbReference>
<evidence type="ECO:0000259" key="10">
    <source>
        <dbReference type="PROSITE" id="PS50109"/>
    </source>
</evidence>
<feature type="domain" description="Histidine kinase" evidence="10">
    <location>
        <begin position="173"/>
        <end position="387"/>
    </location>
</feature>
<gene>
    <name evidence="12" type="ORF">EJ73_01425</name>
</gene>
<dbReference type="OrthoDB" id="1116352at2"/>
<evidence type="ECO:0000256" key="8">
    <source>
        <dbReference type="SAM" id="Phobius"/>
    </source>
</evidence>
<dbReference type="PRINTS" id="PR00344">
    <property type="entry name" value="BCTRLSENSOR"/>
</dbReference>
<comment type="caution">
    <text evidence="12">The sequence shown here is derived from an EMBL/GenBank/DDBJ whole genome shotgun (WGS) entry which is preliminary data.</text>
</comment>
<sequence>MTDNRLSTFCAWQGLVMSSLGIAKAVFGLCVVATLLLGSCTAKPYSEHLHGLYGSRPMVVCADGHSTYQYIKQVATILPLTKYIATLVHPLQQGLPQTSLATAEHYPDCSGVAGIGQNEHQNKDRLVVCVFAILMALLLLALGVEVMMVKREKRRNRELLKKMNLMNEHFYSNVTHQVRSAITLILGLSKELGTSEDLPLEAQRKAQNIEKQGEGLYTLISQLLDVARAKSADINPGWTNSDLMAHLDMVVESYRQYAEGRNVNLQFVGEGKIQTDFVPEYINKVMNNLLFYAFKFTPHYGSITVKMVRKGSSAVITISDTGPGVAPEIVPHIFEPFSRMGGVGPQVGPGIGLAFVKYIVEALGGDITLESELQKGCIVTIKLPIKNECKSTTLGAEMVNTPLLPAETEPLDDDNTPCNDEQRVLVVEDNADLAAFIGSLFANHYAVYYACNGTEAMTKAMELDPDIIITDRLMPDIDGLEVCRQVRQSNVLNHIPIVVVTGKVNEKERLEGIKAGADAYLTKPFNSEELITRVEMLLERHQHLRKKYAEDNNAPAEEDNHRNEAEQQFVDKVTSSAHFLLGKRTLDVNALADSLNMSVRQFHRKLVAVTGNTPGAFILNLKMEKAKWLLDNEFELTIEDISDRCGFEHSSSFYHAFKKAFGLTPAEYRKGGM</sequence>
<keyword evidence="12" id="KW-0418">Kinase</keyword>
<dbReference type="PANTHER" id="PTHR43547:SF2">
    <property type="entry name" value="HYBRID SIGNAL TRANSDUCTION HISTIDINE KINASE C"/>
    <property type="match status" value="1"/>
</dbReference>
<dbReference type="Pfam" id="PF12833">
    <property type="entry name" value="HTH_18"/>
    <property type="match status" value="1"/>
</dbReference>
<dbReference type="SUPFAM" id="SSF47384">
    <property type="entry name" value="Homodimeric domain of signal transducing histidine kinase"/>
    <property type="match status" value="1"/>
</dbReference>
<dbReference type="Gene3D" id="3.40.50.2300">
    <property type="match status" value="1"/>
</dbReference>
<keyword evidence="4" id="KW-0805">Transcription regulation</keyword>
<dbReference type="PROSITE" id="PS50109">
    <property type="entry name" value="HIS_KIN"/>
    <property type="match status" value="1"/>
</dbReference>
<dbReference type="InterPro" id="IPR018060">
    <property type="entry name" value="HTH_AraC"/>
</dbReference>
<dbReference type="InterPro" id="IPR005467">
    <property type="entry name" value="His_kinase_dom"/>
</dbReference>
<dbReference type="AlphaFoldDB" id="A0A318HUB3"/>
<dbReference type="PANTHER" id="PTHR43547">
    <property type="entry name" value="TWO-COMPONENT HISTIDINE KINASE"/>
    <property type="match status" value="1"/>
</dbReference>
<keyword evidence="13" id="KW-1185">Reference proteome</keyword>
<keyword evidence="6" id="KW-0804">Transcription</keyword>
<dbReference type="SUPFAM" id="SSF46689">
    <property type="entry name" value="Homeodomain-like"/>
    <property type="match status" value="1"/>
</dbReference>
<dbReference type="GO" id="GO:0000155">
    <property type="term" value="F:phosphorelay sensor kinase activity"/>
    <property type="evidence" value="ECO:0007669"/>
    <property type="project" value="InterPro"/>
</dbReference>
<dbReference type="CDD" id="cd00082">
    <property type="entry name" value="HisKA"/>
    <property type="match status" value="1"/>
</dbReference>
<dbReference type="SMART" id="SM00448">
    <property type="entry name" value="REC"/>
    <property type="match status" value="1"/>
</dbReference>
<dbReference type="PROSITE" id="PS01124">
    <property type="entry name" value="HTH_ARAC_FAMILY_2"/>
    <property type="match status" value="1"/>
</dbReference>
<organism evidence="12 13">
    <name type="scientific">Hoylesella shahii DSM 15611 = JCM 12083</name>
    <dbReference type="NCBI Taxonomy" id="1122991"/>
    <lineage>
        <taxon>Bacteria</taxon>
        <taxon>Pseudomonadati</taxon>
        <taxon>Bacteroidota</taxon>
        <taxon>Bacteroidia</taxon>
        <taxon>Bacteroidales</taxon>
        <taxon>Prevotellaceae</taxon>
        <taxon>Hoylesella</taxon>
    </lineage>
</organism>
<dbReference type="SUPFAM" id="SSF55874">
    <property type="entry name" value="ATPase domain of HSP90 chaperone/DNA topoisomerase II/histidine kinase"/>
    <property type="match status" value="1"/>
</dbReference>
<dbReference type="Gene3D" id="3.30.565.10">
    <property type="entry name" value="Histidine kinase-like ATPase, C-terminal domain"/>
    <property type="match status" value="1"/>
</dbReference>
<evidence type="ECO:0000259" key="11">
    <source>
        <dbReference type="PROSITE" id="PS50110"/>
    </source>
</evidence>
<accession>A0A318HUB3</accession>
<evidence type="ECO:0000256" key="6">
    <source>
        <dbReference type="ARBA" id="ARBA00023163"/>
    </source>
</evidence>
<dbReference type="Proteomes" id="UP000248314">
    <property type="component" value="Unassembled WGS sequence"/>
</dbReference>
<dbReference type="InterPro" id="IPR036097">
    <property type="entry name" value="HisK_dim/P_sf"/>
</dbReference>
<dbReference type="SMART" id="SM00342">
    <property type="entry name" value="HTH_ARAC"/>
    <property type="match status" value="1"/>
</dbReference>
<feature type="transmembrane region" description="Helical" evidence="8">
    <location>
        <begin position="126"/>
        <end position="149"/>
    </location>
</feature>
<evidence type="ECO:0000313" key="13">
    <source>
        <dbReference type="Proteomes" id="UP000248314"/>
    </source>
</evidence>